<evidence type="ECO:0000256" key="5">
    <source>
        <dbReference type="ARBA" id="ARBA00022737"/>
    </source>
</evidence>
<protein>
    <submittedName>
        <fullName evidence="9">Chaoptin</fullName>
    </submittedName>
</protein>
<feature type="transmembrane region" description="Helical" evidence="7">
    <location>
        <begin position="5"/>
        <end position="26"/>
    </location>
</feature>
<dbReference type="InterPro" id="IPR032675">
    <property type="entry name" value="LRR_dom_sf"/>
</dbReference>
<dbReference type="FunCoup" id="A0A1W4WDR3">
    <property type="interactions" value="6"/>
</dbReference>
<keyword evidence="8" id="KW-1185">Reference proteome</keyword>
<dbReference type="Pfam" id="PF13855">
    <property type="entry name" value="LRR_8"/>
    <property type="match status" value="5"/>
</dbReference>
<evidence type="ECO:0000313" key="8">
    <source>
        <dbReference type="Proteomes" id="UP000192223"/>
    </source>
</evidence>
<evidence type="ECO:0000256" key="2">
    <source>
        <dbReference type="ARBA" id="ARBA00022475"/>
    </source>
</evidence>
<dbReference type="RefSeq" id="XP_018322079.2">
    <property type="nucleotide sequence ID" value="XM_018466577.2"/>
</dbReference>
<name>A0A1W4WDR3_AGRPL</name>
<keyword evidence="7" id="KW-0812">Transmembrane</keyword>
<dbReference type="GO" id="GO:0005886">
    <property type="term" value="C:plasma membrane"/>
    <property type="evidence" value="ECO:0007669"/>
    <property type="project" value="UniProtKB-SubCell"/>
</dbReference>
<evidence type="ECO:0000256" key="1">
    <source>
        <dbReference type="ARBA" id="ARBA00004236"/>
    </source>
</evidence>
<dbReference type="PANTHER" id="PTHR24373:SF370">
    <property type="entry name" value="FISH-LIPS, ISOFORM E"/>
    <property type="match status" value="1"/>
</dbReference>
<keyword evidence="2" id="KW-1003">Cell membrane</keyword>
<dbReference type="PROSITE" id="PS51450">
    <property type="entry name" value="LRR"/>
    <property type="match status" value="7"/>
</dbReference>
<dbReference type="Pfam" id="PF13306">
    <property type="entry name" value="LRR_5"/>
    <property type="match status" value="2"/>
</dbReference>
<keyword evidence="3" id="KW-0433">Leucine-rich repeat</keyword>
<dbReference type="OrthoDB" id="1111193at2759"/>
<evidence type="ECO:0000256" key="4">
    <source>
        <dbReference type="ARBA" id="ARBA00022729"/>
    </source>
</evidence>
<comment type="subcellular location">
    <subcellularLocation>
        <location evidence="1">Cell membrane</location>
    </subcellularLocation>
</comment>
<dbReference type="InParanoid" id="A0A1W4WDR3"/>
<keyword evidence="7" id="KW-1133">Transmembrane helix</keyword>
<evidence type="ECO:0000256" key="6">
    <source>
        <dbReference type="ARBA" id="ARBA00023136"/>
    </source>
</evidence>
<dbReference type="SUPFAM" id="SSF52058">
    <property type="entry name" value="L domain-like"/>
    <property type="match status" value="5"/>
</dbReference>
<dbReference type="GeneID" id="108734865"/>
<dbReference type="Proteomes" id="UP000192223">
    <property type="component" value="Unplaced"/>
</dbReference>
<proteinExistence type="predicted"/>
<dbReference type="CTD" id="43690"/>
<dbReference type="Pfam" id="PF13516">
    <property type="entry name" value="LRR_6"/>
    <property type="match status" value="1"/>
</dbReference>
<dbReference type="Gene3D" id="3.80.10.10">
    <property type="entry name" value="Ribonuclease Inhibitor"/>
    <property type="match status" value="7"/>
</dbReference>
<keyword evidence="4" id="KW-0732">Signal</keyword>
<gene>
    <name evidence="9" type="primary">LOC108734865</name>
</gene>
<dbReference type="GO" id="GO:0031012">
    <property type="term" value="C:extracellular matrix"/>
    <property type="evidence" value="ECO:0007669"/>
    <property type="project" value="TreeGrafter"/>
</dbReference>
<dbReference type="STRING" id="224129.A0A1W4WDR3"/>
<dbReference type="InterPro" id="IPR001611">
    <property type="entry name" value="Leu-rich_rpt"/>
</dbReference>
<accession>A0A1W4WDR3</accession>
<sequence length="1283" mass="147231">MDLEVLLRFVYALIVGCVVLMMWISLGSARNIEAVNYPPCYFNPLCSCSKAIPDLGIVRCQDVSLPRIPDTINSSKVFMLHMENNGLRHIEPYFFQNTGLYRISIIHNPLSYLPDEAFAGLERSMWELDLSHNELVEVPTRALKYLQKLTHLDLTGNFIFEIRSDTWRGLEDSLEVLILADNSISRLPLDAFSGLPLLDTIDLTGNNLHEIDPSVFRDGMGRLAHLILKDNQLSAIPYEALSPLKMLRTLDLSYNRIKKMEPANYNENTKYSYKFSLDTFRLDFNQIEELETDSFQFFGVLNRTFLDGNPIKFVEQNAFRPAKIKELYMRGCEINEISPLAFDGLENSLHVLDLSGNNITALHHEIFHRFDVLRTVSLKDNLITDFNPVETFNGFQYTLYKLDISGTKNALISIQDLRRLRNLRVLSLSRLQQSHLSPENFLEFGTDLEELQINYGDLRSIKSHAFQSVHGLRRIDLSENRIDTIDKDAFADIGHSLVSLKLSHALSSSISQIPAESFGSLTNLEDLDLSFNRIQTMPDNCFHFMKKLKILQLQDNLIDKVQKGTFQGDLHSELEIIYMSFNNLKTIQQHTFTDLSLLEQLHLDDNKIENLERRAFMNLNKLKRLNLKGNKIASISYEAFQNLPDLEDLDMSYNKISKFEFAIFDQVGTLSMFKVNMSHNSITRLGSDNPLSFTRDSAMGTMHSTIKVLDLSYNNITRVGMRFFHPVEMSLTYLHMSHNNLRNCTKDIFGNMIHLQLLDLSYNNIYEVDYDTFKSSHNLQEIFFHHNEIMDIPKDLFRNLKNLRVVDLSFNRLRLLPDNLFKEDDLEKLDLSGNDFNRFPFNSFSLAAASTLCELDLSHNSISTLAHNEALGKFKNLIFLDLSYNRLVQLELAAFSFLPKLLALDLSHNSQLVLERNGHSFQGLEDSLLHLKLDNVSFIQVPEMPLPNLLTLSMAYNSLPNIPQEVASNLTSLRRLNLAHNDLTTVPLVTHSFKQITHLSLAGNPITVLSNTSLLGIGDHLEELDVREMELTTLETGAFCKMKALETLKISDYKNVKDFNIPTLIEKNVGLRNLEIQVEKESNLEKEMRGVLPSKIRNITFTGRGLKKISSYILQGVRSPFLHLSFYNTSLNSIPDDLFLNLGWARNVTIDVRNNGNLQKLENPSTGSRPGLPGQTFLLDVWMSGNKWNCDCNLGWVEFWQRKRRQYLCQHPNNNHFENTQEYNCRHVEDDLRLSKCSNRNNESLIEILKSDIECGWSSASKISSSFFTLCLFSLFSLRFIFN</sequence>
<evidence type="ECO:0000256" key="7">
    <source>
        <dbReference type="SAM" id="Phobius"/>
    </source>
</evidence>
<keyword evidence="6 7" id="KW-0472">Membrane</keyword>
<dbReference type="SMART" id="SM00369">
    <property type="entry name" value="LRR_TYP"/>
    <property type="match status" value="27"/>
</dbReference>
<dbReference type="InterPro" id="IPR026906">
    <property type="entry name" value="LRR_5"/>
</dbReference>
<evidence type="ECO:0000256" key="3">
    <source>
        <dbReference type="ARBA" id="ARBA00022614"/>
    </source>
</evidence>
<dbReference type="PANTHER" id="PTHR24373">
    <property type="entry name" value="SLIT RELATED LEUCINE-RICH REPEAT NEURONAL PROTEIN"/>
    <property type="match status" value="1"/>
</dbReference>
<organism evidence="8 9">
    <name type="scientific">Agrilus planipennis</name>
    <name type="common">Emerald ash borer</name>
    <name type="synonym">Agrilus marcopoli</name>
    <dbReference type="NCBI Taxonomy" id="224129"/>
    <lineage>
        <taxon>Eukaryota</taxon>
        <taxon>Metazoa</taxon>
        <taxon>Ecdysozoa</taxon>
        <taxon>Arthropoda</taxon>
        <taxon>Hexapoda</taxon>
        <taxon>Insecta</taxon>
        <taxon>Pterygota</taxon>
        <taxon>Neoptera</taxon>
        <taxon>Endopterygota</taxon>
        <taxon>Coleoptera</taxon>
        <taxon>Polyphaga</taxon>
        <taxon>Elateriformia</taxon>
        <taxon>Buprestoidea</taxon>
        <taxon>Buprestidae</taxon>
        <taxon>Agrilinae</taxon>
        <taxon>Agrilus</taxon>
    </lineage>
</organism>
<reference evidence="9" key="1">
    <citation type="submission" date="2025-08" db="UniProtKB">
        <authorList>
            <consortium name="RefSeq"/>
        </authorList>
    </citation>
    <scope>IDENTIFICATION</scope>
    <source>
        <tissue evidence="9">Entire body</tissue>
    </source>
</reference>
<dbReference type="InterPro" id="IPR003591">
    <property type="entry name" value="Leu-rich_rpt_typical-subtyp"/>
</dbReference>
<keyword evidence="5" id="KW-0677">Repeat</keyword>
<dbReference type="FunFam" id="3.80.10.10:FF:001167">
    <property type="entry name" value="Chaoptin"/>
    <property type="match status" value="1"/>
</dbReference>
<dbReference type="SMART" id="SM00365">
    <property type="entry name" value="LRR_SD22"/>
    <property type="match status" value="12"/>
</dbReference>
<evidence type="ECO:0000313" key="9">
    <source>
        <dbReference type="RefSeq" id="XP_018322079.2"/>
    </source>
</evidence>
<dbReference type="InterPro" id="IPR050328">
    <property type="entry name" value="Dev_Immune_Receptor"/>
</dbReference>
<dbReference type="GO" id="GO:0005615">
    <property type="term" value="C:extracellular space"/>
    <property type="evidence" value="ECO:0007669"/>
    <property type="project" value="TreeGrafter"/>
</dbReference>
<dbReference type="KEGG" id="apln:108734865"/>
<dbReference type="GO" id="GO:0048468">
    <property type="term" value="P:cell development"/>
    <property type="evidence" value="ECO:0007669"/>
    <property type="project" value="UniProtKB-ARBA"/>
</dbReference>